<geneLocation type="plasmid" evidence="6 7">
    <name>unnamed1</name>
</geneLocation>
<feature type="short sequence motif" description="GXSXG" evidence="4">
    <location>
        <begin position="39"/>
        <end position="43"/>
    </location>
</feature>
<dbReference type="Proteomes" id="UP000185622">
    <property type="component" value="Plasmid unnamed1"/>
</dbReference>
<dbReference type="InterPro" id="IPR002641">
    <property type="entry name" value="PNPLA_dom"/>
</dbReference>
<gene>
    <name evidence="6" type="ORF">BMG03_19415</name>
</gene>
<keyword evidence="1 4" id="KW-0378">Hydrolase</keyword>
<dbReference type="EMBL" id="CP019438">
    <property type="protein sequence ID" value="AQS50089.1"/>
    <property type="molecule type" value="Genomic_DNA"/>
</dbReference>
<name>A0ABM6IMH4_9RHOB</name>
<evidence type="ECO:0000256" key="1">
    <source>
        <dbReference type="ARBA" id="ARBA00022801"/>
    </source>
</evidence>
<feature type="domain" description="PNPLA" evidence="5">
    <location>
        <begin position="8"/>
        <end position="213"/>
    </location>
</feature>
<dbReference type="Pfam" id="PF12536">
    <property type="entry name" value="DUF3734"/>
    <property type="match status" value="1"/>
</dbReference>
<dbReference type="RefSeq" id="WP_075777346.1">
    <property type="nucleotide sequence ID" value="NZ_CP019438.1"/>
</dbReference>
<keyword evidence="7" id="KW-1185">Reference proteome</keyword>
<feature type="active site" description="Proton acceptor" evidence="4">
    <location>
        <position position="200"/>
    </location>
</feature>
<dbReference type="SUPFAM" id="SSF52151">
    <property type="entry name" value="FabD/lysophospholipase-like"/>
    <property type="match status" value="1"/>
</dbReference>
<dbReference type="PANTHER" id="PTHR14226">
    <property type="entry name" value="NEUROPATHY TARGET ESTERASE/SWISS CHEESE D.MELANOGASTER"/>
    <property type="match status" value="1"/>
</dbReference>
<organism evidence="6 7">
    <name type="scientific">Thioclava nitratireducens</name>
    <dbReference type="NCBI Taxonomy" id="1915078"/>
    <lineage>
        <taxon>Bacteria</taxon>
        <taxon>Pseudomonadati</taxon>
        <taxon>Pseudomonadota</taxon>
        <taxon>Alphaproteobacteria</taxon>
        <taxon>Rhodobacterales</taxon>
        <taxon>Paracoccaceae</taxon>
        <taxon>Thioclava</taxon>
    </lineage>
</organism>
<sequence>MNSEKSVIVLQGGGALGAYQGGAVEALSDAGQPIDWVAGISIGAINSALIAGNEPERRVSALRNFWEMVSSSSLPVGMLDGVLSRGFLNDLSATGTTMTGVPGFFRLRLPPAGLMPQGTEGARSFYDTAPLRDTLLDLVDFDLLNGGPIRLSVGAVNVETGNMTWFDSAETEIRPEHIMASGALPPGFPAIEIDGARYWDGGLVSNTPLQYVLDEQLPAEDLCVFQVDLFSARGAVPTSVWTSEAREKDIRFSSRTRFNTDMMRRMHETRDAARRLYDKLPPGLKNDPDAKALVRGNADPCVTIAHLIYRQAKYERQSKDYEFSRRSTLDHWDAGKADVVRTLSHPEWKARHDAATRVKVFDLAE</sequence>
<evidence type="ECO:0000256" key="2">
    <source>
        <dbReference type="ARBA" id="ARBA00022963"/>
    </source>
</evidence>
<dbReference type="PANTHER" id="PTHR14226:SF57">
    <property type="entry name" value="BLR7027 PROTEIN"/>
    <property type="match status" value="1"/>
</dbReference>
<reference evidence="6 7" key="1">
    <citation type="submission" date="2017-01" db="EMBL/GenBank/DDBJ databases">
        <title>The complete genome sequence of a sulfur-oxidizing marine bacterium Thioclava sp. 25B10_4T.</title>
        <authorList>
            <person name="Liu Y."/>
            <person name="Lai Q."/>
            <person name="Shao Z."/>
        </authorList>
    </citation>
    <scope>NUCLEOTIDE SEQUENCE [LARGE SCALE GENOMIC DNA]</scope>
    <source>
        <strain evidence="6 7">25B10_4</strain>
        <plasmid evidence="6 7">unnamed1</plasmid>
    </source>
</reference>
<dbReference type="CDD" id="cd07209">
    <property type="entry name" value="Pat_hypo_Ecoli_Z1214_like"/>
    <property type="match status" value="1"/>
</dbReference>
<dbReference type="Pfam" id="PF01734">
    <property type="entry name" value="Patatin"/>
    <property type="match status" value="1"/>
</dbReference>
<dbReference type="PROSITE" id="PS51635">
    <property type="entry name" value="PNPLA"/>
    <property type="match status" value="1"/>
</dbReference>
<evidence type="ECO:0000259" key="5">
    <source>
        <dbReference type="PROSITE" id="PS51635"/>
    </source>
</evidence>
<evidence type="ECO:0000256" key="4">
    <source>
        <dbReference type="PROSITE-ProRule" id="PRU01161"/>
    </source>
</evidence>
<dbReference type="InterPro" id="IPR016035">
    <property type="entry name" value="Acyl_Trfase/lysoPLipase"/>
</dbReference>
<evidence type="ECO:0000256" key="3">
    <source>
        <dbReference type="ARBA" id="ARBA00023098"/>
    </source>
</evidence>
<feature type="short sequence motif" description="DGA/G" evidence="4">
    <location>
        <begin position="200"/>
        <end position="202"/>
    </location>
</feature>
<evidence type="ECO:0000313" key="7">
    <source>
        <dbReference type="Proteomes" id="UP000185622"/>
    </source>
</evidence>
<feature type="short sequence motif" description="GXGXXG" evidence="4">
    <location>
        <begin position="12"/>
        <end position="17"/>
    </location>
</feature>
<keyword evidence="2 4" id="KW-0442">Lipid degradation</keyword>
<keyword evidence="3 4" id="KW-0443">Lipid metabolism</keyword>
<feature type="active site" description="Nucleophile" evidence="4">
    <location>
        <position position="41"/>
    </location>
</feature>
<dbReference type="InterPro" id="IPR050301">
    <property type="entry name" value="NTE"/>
</dbReference>
<proteinExistence type="predicted"/>
<keyword evidence="6" id="KW-0614">Plasmid</keyword>
<accession>A0ABM6IMH4</accession>
<evidence type="ECO:0000313" key="6">
    <source>
        <dbReference type="EMBL" id="AQS50089.1"/>
    </source>
</evidence>
<dbReference type="Gene3D" id="3.40.1090.10">
    <property type="entry name" value="Cytosolic phospholipase A2 catalytic domain"/>
    <property type="match status" value="2"/>
</dbReference>
<protein>
    <recommendedName>
        <fullName evidence="5">PNPLA domain-containing protein</fullName>
    </recommendedName>
</protein>
<dbReference type="InterPro" id="IPR021095">
    <property type="entry name" value="DUF3734"/>
</dbReference>